<name>A0A0C3RJ14_9PORP</name>
<comment type="similarity">
    <text evidence="1">Belongs to the ABC transporter superfamily.</text>
</comment>
<evidence type="ECO:0000256" key="2">
    <source>
        <dbReference type="ARBA" id="ARBA00022448"/>
    </source>
</evidence>
<keyword evidence="4 6" id="KW-0067">ATP-binding</keyword>
<dbReference type="InterPro" id="IPR003593">
    <property type="entry name" value="AAA+_ATPase"/>
</dbReference>
<dbReference type="AlphaFoldDB" id="A0A0C3RJ14"/>
<dbReference type="GO" id="GO:0005524">
    <property type="term" value="F:ATP binding"/>
    <property type="evidence" value="ECO:0007669"/>
    <property type="project" value="UniProtKB-KW"/>
</dbReference>
<feature type="domain" description="ABC transporter" evidence="5">
    <location>
        <begin position="6"/>
        <end position="235"/>
    </location>
</feature>
<dbReference type="PANTHER" id="PTHR43335">
    <property type="entry name" value="ABC TRANSPORTER, ATP-BINDING PROTEIN"/>
    <property type="match status" value="1"/>
</dbReference>
<reference evidence="6 9" key="1">
    <citation type="submission" date="2014-07" db="EMBL/GenBank/DDBJ databases">
        <title>Porphyromonadaceae bacterium OUH 308042 = ATCC BAA-2681 = DSM 28342 draft genome.</title>
        <authorList>
            <person name="Sydenham T.V."/>
            <person name="Hasman H."/>
            <person name="Justensen U.S."/>
        </authorList>
    </citation>
    <scope>NUCLEOTIDE SEQUENCE [LARGE SCALE GENOMIC DNA]</scope>
    <source>
        <strain evidence="6 9">OUH 308042</strain>
    </source>
</reference>
<keyword evidence="3" id="KW-0547">Nucleotide-binding</keyword>
<comment type="caution">
    <text evidence="6">The sequence shown here is derived from an EMBL/GenBank/DDBJ whole genome shotgun (WGS) entry which is preliminary data.</text>
</comment>
<dbReference type="Gene3D" id="3.40.50.300">
    <property type="entry name" value="P-loop containing nucleotide triphosphate hydrolases"/>
    <property type="match status" value="1"/>
</dbReference>
<evidence type="ECO:0000313" key="9">
    <source>
        <dbReference type="Proteomes" id="UP000031980"/>
    </source>
</evidence>
<protein>
    <submittedName>
        <fullName evidence="6">Multidrug ABC transporter ATP-binding protein</fullName>
    </submittedName>
</protein>
<evidence type="ECO:0000256" key="3">
    <source>
        <dbReference type="ARBA" id="ARBA00022741"/>
    </source>
</evidence>
<evidence type="ECO:0000256" key="1">
    <source>
        <dbReference type="ARBA" id="ARBA00005417"/>
    </source>
</evidence>
<accession>A0A0C3RJ14</accession>
<dbReference type="InterPro" id="IPR027417">
    <property type="entry name" value="P-loop_NTPase"/>
</dbReference>
<dbReference type="Pfam" id="PF00005">
    <property type="entry name" value="ABC_tran"/>
    <property type="match status" value="1"/>
</dbReference>
<evidence type="ECO:0000313" key="6">
    <source>
        <dbReference type="EMBL" id="KIO46094.1"/>
    </source>
</evidence>
<dbReference type="EMBL" id="JPIT01000006">
    <property type="protein sequence ID" value="KIO47470.1"/>
    <property type="molecule type" value="Genomic_DNA"/>
</dbReference>
<dbReference type="OrthoDB" id="9801987at2"/>
<proteinExistence type="inferred from homology"/>
<dbReference type="EMBL" id="JPIU01000036">
    <property type="protein sequence ID" value="KIO46094.1"/>
    <property type="molecule type" value="Genomic_DNA"/>
</dbReference>
<sequence length="308" mass="34519">MEESVVKVVHLSHRYSIQWAIKDINFEIKEKGILGLLGSNGAGKSTTMNIICGVLNQTEGEVYINGINLSENPVEAKKHIGFLPQKPPLHPDLTVEEYLRHCAILRLVEKEKVKQAVDEAMERCRITQVSNRLIRNLSGGYQQRVGIAQAIVHHPRFVVLDEPTNGLDPNQIVEIRNLIKEIAKDRSVLLSTHILPEVQATCDEIKMIEHGHVVFSGSIGNFNNYMAPSTFVMTLENPPDLSILNQIPGVVHVESLTRTRFRVHFKDSPDITKKITALSVSNGWRLSEIALERESLDTIFAQLSGKNL</sequence>
<dbReference type="SMART" id="SM00382">
    <property type="entry name" value="AAA"/>
    <property type="match status" value="1"/>
</dbReference>
<keyword evidence="2" id="KW-0813">Transport</keyword>
<dbReference type="Proteomes" id="UP000031980">
    <property type="component" value="Unassembled WGS sequence"/>
</dbReference>
<dbReference type="GO" id="GO:0016887">
    <property type="term" value="F:ATP hydrolysis activity"/>
    <property type="evidence" value="ECO:0007669"/>
    <property type="project" value="InterPro"/>
</dbReference>
<dbReference type="InterPro" id="IPR003439">
    <property type="entry name" value="ABC_transporter-like_ATP-bd"/>
</dbReference>
<organism evidence="6 9">
    <name type="scientific">Sanguibacteroides justesenii</name>
    <dbReference type="NCBI Taxonomy" id="1547597"/>
    <lineage>
        <taxon>Bacteria</taxon>
        <taxon>Pseudomonadati</taxon>
        <taxon>Bacteroidota</taxon>
        <taxon>Bacteroidia</taxon>
        <taxon>Bacteroidales</taxon>
        <taxon>Porphyromonadaceae</taxon>
        <taxon>Sanguibacteroides</taxon>
    </lineage>
</organism>
<evidence type="ECO:0000313" key="8">
    <source>
        <dbReference type="Proteomes" id="UP000031937"/>
    </source>
</evidence>
<evidence type="ECO:0000259" key="5">
    <source>
        <dbReference type="PROSITE" id="PS50893"/>
    </source>
</evidence>
<dbReference type="SUPFAM" id="SSF52540">
    <property type="entry name" value="P-loop containing nucleoside triphosphate hydrolases"/>
    <property type="match status" value="1"/>
</dbReference>
<evidence type="ECO:0000313" key="7">
    <source>
        <dbReference type="EMBL" id="KIO47470.1"/>
    </source>
</evidence>
<evidence type="ECO:0000256" key="4">
    <source>
        <dbReference type="ARBA" id="ARBA00022840"/>
    </source>
</evidence>
<dbReference type="Proteomes" id="UP000031937">
    <property type="component" value="Unassembled WGS sequence"/>
</dbReference>
<keyword evidence="9" id="KW-1185">Reference proteome</keyword>
<gene>
    <name evidence="6" type="ORF">BA92_03245</name>
    <name evidence="7" type="ORF">IE90_00440</name>
</gene>
<dbReference type="RefSeq" id="WP_041501947.1">
    <property type="nucleotide sequence ID" value="NZ_JPIT01000006.1"/>
</dbReference>
<reference evidence="7 8" key="2">
    <citation type="submission" date="2014-07" db="EMBL/GenBank/DDBJ databases">
        <title>Porphyromonadaceae bacterium OUH 334697 = ATCC BAA-2682 = DSM 28341 draft genome.</title>
        <authorList>
            <person name="Sydenham T.V."/>
            <person name="Hasman H."/>
            <person name="Justesen U.S."/>
        </authorList>
    </citation>
    <scope>NUCLEOTIDE SEQUENCE [LARGE SCALE GENOMIC DNA]</scope>
    <source>
        <strain evidence="7 8">OUH 334697</strain>
    </source>
</reference>
<dbReference type="PROSITE" id="PS50893">
    <property type="entry name" value="ABC_TRANSPORTER_2"/>
    <property type="match status" value="1"/>
</dbReference>
<dbReference type="PANTHER" id="PTHR43335:SF4">
    <property type="entry name" value="ABC TRANSPORTER, ATP-BINDING PROTEIN"/>
    <property type="match status" value="1"/>
</dbReference>